<reference evidence="1" key="1">
    <citation type="submission" date="2023-03" db="EMBL/GenBank/DDBJ databases">
        <title>Mating type loci evolution in Malassezia.</title>
        <authorList>
            <person name="Coelho M.A."/>
        </authorList>
    </citation>
    <scope>NUCLEOTIDE SEQUENCE</scope>
    <source>
        <strain evidence="1">CBS 10434</strain>
    </source>
</reference>
<dbReference type="Pfam" id="PF06516">
    <property type="entry name" value="NUP"/>
    <property type="match status" value="1"/>
</dbReference>
<keyword evidence="2" id="KW-1185">Reference proteome</keyword>
<evidence type="ECO:0000313" key="1">
    <source>
        <dbReference type="EMBL" id="WFD20905.1"/>
    </source>
</evidence>
<dbReference type="PANTHER" id="PTHR38643">
    <property type="entry name" value="PURINE NUCLEOSIDE PERMEASE C285.05-RELATED"/>
    <property type="match status" value="1"/>
</dbReference>
<gene>
    <name evidence="1" type="ORF">MCAP1_003160</name>
</gene>
<dbReference type="AlphaFoldDB" id="A0AAF0J1D3"/>
<dbReference type="InterPro" id="IPR036188">
    <property type="entry name" value="FAD/NAD-bd_sf"/>
</dbReference>
<dbReference type="EMBL" id="CP119914">
    <property type="protein sequence ID" value="WFD20905.1"/>
    <property type="molecule type" value="Genomic_DNA"/>
</dbReference>
<dbReference type="PANTHER" id="PTHR38643:SF1">
    <property type="entry name" value="PURINE NUCLEOSIDE PERMEASE C285.05-RELATED"/>
    <property type="match status" value="1"/>
</dbReference>
<accession>A0AAF0J1D3</accession>
<dbReference type="Proteomes" id="UP001220961">
    <property type="component" value="Chromosome 7"/>
</dbReference>
<evidence type="ECO:0000313" key="2">
    <source>
        <dbReference type="Proteomes" id="UP001220961"/>
    </source>
</evidence>
<dbReference type="InterPro" id="IPR009486">
    <property type="entry name" value="Pur_nuclsid_perm"/>
</dbReference>
<dbReference type="GO" id="GO:0005783">
    <property type="term" value="C:endoplasmic reticulum"/>
    <property type="evidence" value="ECO:0007669"/>
    <property type="project" value="TreeGrafter"/>
</dbReference>
<sequence length="511" mass="55713">MGFTKVILLLRGFFKVKPFDFSIDWVGKYANVNKMQFWQNDDAEERMKMINEGRNGGSINPPYSKILLHHAKNGALEIKTHTEVESASWDPHAQKWSFTFHRKDCPDNETHFMNNKQAPGSTVSCEADYLISSTGSHLGFSTLPFMRTLATKEVVPEVGGVPIVNEDLQYGSLPLYVIGSYSAIQIGPTAYNLGGIREGADRIAAKLRQLEDSTTDEEQPPAEAVKTSANSDVCLATLGEGEINAAASMTALLYSPKFNLIQTYFLINGIAGINPAMGTIGSVGFPQYAVQFGLQYGLDGREIPANWTGSFWNYGTSEPGVYPSVFYGTEVFGLNSALRDKVFTIASQNKLNDTQLAMDRRAAFPDAPANTPPAVFQGDVMTSDLYFTGGVFGDMASNLTLTLTNGTGAYALTAQEDNAVLETLVRAHKAGVADYGRAILYRSASNFDRAPPGSNDYEYFINATKLPDLITPAKENLYLVGFPIVTAVYWIQVPNSTLLSGYGDVFGTIPQ</sequence>
<name>A0AAF0J1D3_9BASI</name>
<organism evidence="1 2">
    <name type="scientific">Malassezia caprae</name>
    <dbReference type="NCBI Taxonomy" id="1381934"/>
    <lineage>
        <taxon>Eukaryota</taxon>
        <taxon>Fungi</taxon>
        <taxon>Dikarya</taxon>
        <taxon>Basidiomycota</taxon>
        <taxon>Ustilaginomycotina</taxon>
        <taxon>Malasseziomycetes</taxon>
        <taxon>Malasseziales</taxon>
        <taxon>Malasseziaceae</taxon>
        <taxon>Malassezia</taxon>
    </lineage>
</organism>
<proteinExistence type="predicted"/>
<dbReference type="GO" id="GO:0055085">
    <property type="term" value="P:transmembrane transport"/>
    <property type="evidence" value="ECO:0007669"/>
    <property type="project" value="InterPro"/>
</dbReference>
<dbReference type="Gene3D" id="3.50.50.60">
    <property type="entry name" value="FAD/NAD(P)-binding domain"/>
    <property type="match status" value="1"/>
</dbReference>
<protein>
    <submittedName>
        <fullName evidence="1">Uncharacterized protein</fullName>
    </submittedName>
</protein>